<keyword evidence="2" id="KW-1185">Reference proteome</keyword>
<sequence>MSDRERSSPTLIETGLKNLIGGRDGNYPLISGINGKFQIIGQLMNLYLNDTDF</sequence>
<gene>
    <name evidence="1" type="primary">Dgri\GH17268</name>
    <name evidence="1" type="ORF">Dgri_GH17268</name>
</gene>
<protein>
    <submittedName>
        <fullName evidence="1">GH17268</fullName>
    </submittedName>
</protein>
<dbReference type="eggNOG" id="KOG3119">
    <property type="taxonomic scope" value="Eukaryota"/>
</dbReference>
<dbReference type="Proteomes" id="UP000001070">
    <property type="component" value="Unassembled WGS sequence"/>
</dbReference>
<evidence type="ECO:0000313" key="1">
    <source>
        <dbReference type="EMBL" id="EDV96872.1"/>
    </source>
</evidence>
<dbReference type="AlphaFoldDB" id="B4J117"/>
<dbReference type="InParanoid" id="B4J117"/>
<accession>B4J117</accession>
<dbReference type="EMBL" id="CH916366">
    <property type="protein sequence ID" value="EDV96872.1"/>
    <property type="molecule type" value="Genomic_DNA"/>
</dbReference>
<evidence type="ECO:0000313" key="2">
    <source>
        <dbReference type="Proteomes" id="UP000001070"/>
    </source>
</evidence>
<proteinExistence type="predicted"/>
<organism evidence="2">
    <name type="scientific">Drosophila grimshawi</name>
    <name type="common">Hawaiian fruit fly</name>
    <name type="synonym">Idiomyia grimshawi</name>
    <dbReference type="NCBI Taxonomy" id="7222"/>
    <lineage>
        <taxon>Eukaryota</taxon>
        <taxon>Metazoa</taxon>
        <taxon>Ecdysozoa</taxon>
        <taxon>Arthropoda</taxon>
        <taxon>Hexapoda</taxon>
        <taxon>Insecta</taxon>
        <taxon>Pterygota</taxon>
        <taxon>Neoptera</taxon>
        <taxon>Endopterygota</taxon>
        <taxon>Diptera</taxon>
        <taxon>Brachycera</taxon>
        <taxon>Muscomorpha</taxon>
        <taxon>Ephydroidea</taxon>
        <taxon>Drosophilidae</taxon>
        <taxon>Drosophila</taxon>
        <taxon>Hawaiian Drosophila</taxon>
    </lineage>
</organism>
<dbReference type="HOGENOM" id="CLU_3070867_0_0_1"/>
<name>B4J117_DROGR</name>
<reference evidence="1 2" key="1">
    <citation type="journal article" date="2007" name="Nature">
        <title>Evolution of genes and genomes on the Drosophila phylogeny.</title>
        <authorList>
            <consortium name="Drosophila 12 Genomes Consortium"/>
            <person name="Clark A.G."/>
            <person name="Eisen M.B."/>
            <person name="Smith D.R."/>
            <person name="Bergman C.M."/>
            <person name="Oliver B."/>
            <person name="Markow T.A."/>
            <person name="Kaufman T.C."/>
            <person name="Kellis M."/>
            <person name="Gelbart W."/>
            <person name="Iyer V.N."/>
            <person name="Pollard D.A."/>
            <person name="Sackton T.B."/>
            <person name="Larracuente A.M."/>
            <person name="Singh N.D."/>
            <person name="Abad J.P."/>
            <person name="Abt D.N."/>
            <person name="Adryan B."/>
            <person name="Aguade M."/>
            <person name="Akashi H."/>
            <person name="Anderson W.W."/>
            <person name="Aquadro C.F."/>
            <person name="Ardell D.H."/>
            <person name="Arguello R."/>
            <person name="Artieri C.G."/>
            <person name="Barbash D.A."/>
            <person name="Barker D."/>
            <person name="Barsanti P."/>
            <person name="Batterham P."/>
            <person name="Batzoglou S."/>
            <person name="Begun D."/>
            <person name="Bhutkar A."/>
            <person name="Blanco E."/>
            <person name="Bosak S.A."/>
            <person name="Bradley R.K."/>
            <person name="Brand A.D."/>
            <person name="Brent M.R."/>
            <person name="Brooks A.N."/>
            <person name="Brown R.H."/>
            <person name="Butlin R.K."/>
            <person name="Caggese C."/>
            <person name="Calvi B.R."/>
            <person name="Bernardo de Carvalho A."/>
            <person name="Caspi A."/>
            <person name="Castrezana S."/>
            <person name="Celniker S.E."/>
            <person name="Chang J.L."/>
            <person name="Chapple C."/>
            <person name="Chatterji S."/>
            <person name="Chinwalla A."/>
            <person name="Civetta A."/>
            <person name="Clifton S.W."/>
            <person name="Comeron J.M."/>
            <person name="Costello J.C."/>
            <person name="Coyne J.A."/>
            <person name="Daub J."/>
            <person name="David R.G."/>
            <person name="Delcher A.L."/>
            <person name="Delehaunty K."/>
            <person name="Do C.B."/>
            <person name="Ebling H."/>
            <person name="Edwards K."/>
            <person name="Eickbush T."/>
            <person name="Evans J.D."/>
            <person name="Filipski A."/>
            <person name="Findeiss S."/>
            <person name="Freyhult E."/>
            <person name="Fulton L."/>
            <person name="Fulton R."/>
            <person name="Garcia A.C."/>
            <person name="Gardiner A."/>
            <person name="Garfield D.A."/>
            <person name="Garvin B.E."/>
            <person name="Gibson G."/>
            <person name="Gilbert D."/>
            <person name="Gnerre S."/>
            <person name="Godfrey J."/>
            <person name="Good R."/>
            <person name="Gotea V."/>
            <person name="Gravely B."/>
            <person name="Greenberg A.J."/>
            <person name="Griffiths-Jones S."/>
            <person name="Gross S."/>
            <person name="Guigo R."/>
            <person name="Gustafson E.A."/>
            <person name="Haerty W."/>
            <person name="Hahn M.W."/>
            <person name="Halligan D.L."/>
            <person name="Halpern A.L."/>
            <person name="Halter G.M."/>
            <person name="Han M.V."/>
            <person name="Heger A."/>
            <person name="Hillier L."/>
            <person name="Hinrichs A.S."/>
            <person name="Holmes I."/>
            <person name="Hoskins R.A."/>
            <person name="Hubisz M.J."/>
            <person name="Hultmark D."/>
            <person name="Huntley M.A."/>
            <person name="Jaffe D.B."/>
            <person name="Jagadeeshan S."/>
            <person name="Jeck W.R."/>
            <person name="Johnson J."/>
            <person name="Jones C.D."/>
            <person name="Jordan W.C."/>
            <person name="Karpen G.H."/>
            <person name="Kataoka E."/>
            <person name="Keightley P.D."/>
            <person name="Kheradpour P."/>
            <person name="Kirkness E.F."/>
            <person name="Koerich L.B."/>
            <person name="Kristiansen K."/>
            <person name="Kudrna D."/>
            <person name="Kulathinal R.J."/>
            <person name="Kumar S."/>
            <person name="Kwok R."/>
            <person name="Lander E."/>
            <person name="Langley C.H."/>
            <person name="Lapoint R."/>
            <person name="Lazzaro B.P."/>
            <person name="Lee S.J."/>
            <person name="Levesque L."/>
            <person name="Li R."/>
            <person name="Lin C.F."/>
            <person name="Lin M.F."/>
            <person name="Lindblad-Toh K."/>
            <person name="Llopart A."/>
            <person name="Long M."/>
            <person name="Low L."/>
            <person name="Lozovsky E."/>
            <person name="Lu J."/>
            <person name="Luo M."/>
            <person name="Machado C.A."/>
            <person name="Makalowski W."/>
            <person name="Marzo M."/>
            <person name="Matsuda M."/>
            <person name="Matzkin L."/>
            <person name="McAllister B."/>
            <person name="McBride C.S."/>
            <person name="McKernan B."/>
            <person name="McKernan K."/>
            <person name="Mendez-Lago M."/>
            <person name="Minx P."/>
            <person name="Mollenhauer M.U."/>
            <person name="Montooth K."/>
            <person name="Mount S.M."/>
            <person name="Mu X."/>
            <person name="Myers E."/>
            <person name="Negre B."/>
            <person name="Newfeld S."/>
            <person name="Nielsen R."/>
            <person name="Noor M.A."/>
            <person name="O'Grady P."/>
            <person name="Pachter L."/>
            <person name="Papaceit M."/>
            <person name="Parisi M.J."/>
            <person name="Parisi M."/>
            <person name="Parts L."/>
            <person name="Pedersen J.S."/>
            <person name="Pesole G."/>
            <person name="Phillippy A.M."/>
            <person name="Ponting C.P."/>
            <person name="Pop M."/>
            <person name="Porcelli D."/>
            <person name="Powell J.R."/>
            <person name="Prohaska S."/>
            <person name="Pruitt K."/>
            <person name="Puig M."/>
            <person name="Quesneville H."/>
            <person name="Ram K.R."/>
            <person name="Rand D."/>
            <person name="Rasmussen M.D."/>
            <person name="Reed L.K."/>
            <person name="Reenan R."/>
            <person name="Reily A."/>
            <person name="Remington K.A."/>
            <person name="Rieger T.T."/>
            <person name="Ritchie M.G."/>
            <person name="Robin C."/>
            <person name="Rogers Y.H."/>
            <person name="Rohde C."/>
            <person name="Rozas J."/>
            <person name="Rubenfield M.J."/>
            <person name="Ruiz A."/>
            <person name="Russo S."/>
            <person name="Salzberg S.L."/>
            <person name="Sanchez-Gracia A."/>
            <person name="Saranga D.J."/>
            <person name="Sato H."/>
            <person name="Schaeffer S.W."/>
            <person name="Schatz M.C."/>
            <person name="Schlenke T."/>
            <person name="Schwartz R."/>
            <person name="Segarra C."/>
            <person name="Singh R.S."/>
            <person name="Sirot L."/>
            <person name="Sirota M."/>
            <person name="Sisneros N.B."/>
            <person name="Smith C.D."/>
            <person name="Smith T.F."/>
            <person name="Spieth J."/>
            <person name="Stage D.E."/>
            <person name="Stark A."/>
            <person name="Stephan W."/>
            <person name="Strausberg R.L."/>
            <person name="Strempel S."/>
            <person name="Sturgill D."/>
            <person name="Sutton G."/>
            <person name="Sutton G.G."/>
            <person name="Tao W."/>
            <person name="Teichmann S."/>
            <person name="Tobari Y.N."/>
            <person name="Tomimura Y."/>
            <person name="Tsolas J.M."/>
            <person name="Valente V.L."/>
            <person name="Venter E."/>
            <person name="Venter J.C."/>
            <person name="Vicario S."/>
            <person name="Vieira F.G."/>
            <person name="Vilella A.J."/>
            <person name="Villasante A."/>
            <person name="Walenz B."/>
            <person name="Wang J."/>
            <person name="Wasserman M."/>
            <person name="Watts T."/>
            <person name="Wilson D."/>
            <person name="Wilson R.K."/>
            <person name="Wing R.A."/>
            <person name="Wolfner M.F."/>
            <person name="Wong A."/>
            <person name="Wong G.K."/>
            <person name="Wu C.I."/>
            <person name="Wu G."/>
            <person name="Yamamoto D."/>
            <person name="Yang H.P."/>
            <person name="Yang S.P."/>
            <person name="Yorke J.A."/>
            <person name="Yoshida K."/>
            <person name="Zdobnov E."/>
            <person name="Zhang P."/>
            <person name="Zhang Y."/>
            <person name="Zimin A.V."/>
            <person name="Baldwin J."/>
            <person name="Abdouelleil A."/>
            <person name="Abdulkadir J."/>
            <person name="Abebe A."/>
            <person name="Abera B."/>
            <person name="Abreu J."/>
            <person name="Acer S.C."/>
            <person name="Aftuck L."/>
            <person name="Alexander A."/>
            <person name="An P."/>
            <person name="Anderson E."/>
            <person name="Anderson S."/>
            <person name="Arachi H."/>
            <person name="Azer M."/>
            <person name="Bachantsang P."/>
            <person name="Barry A."/>
            <person name="Bayul T."/>
            <person name="Berlin A."/>
            <person name="Bessette D."/>
            <person name="Bloom T."/>
            <person name="Blye J."/>
            <person name="Boguslavskiy L."/>
            <person name="Bonnet C."/>
            <person name="Boukhgalter B."/>
            <person name="Bourzgui I."/>
            <person name="Brown A."/>
            <person name="Cahill P."/>
            <person name="Channer S."/>
            <person name="Cheshatsang Y."/>
            <person name="Chuda L."/>
            <person name="Citroen M."/>
            <person name="Collymore A."/>
            <person name="Cooke P."/>
            <person name="Costello M."/>
            <person name="D'Aco K."/>
            <person name="Daza R."/>
            <person name="De Haan G."/>
            <person name="DeGray S."/>
            <person name="DeMaso C."/>
            <person name="Dhargay N."/>
            <person name="Dooley K."/>
            <person name="Dooley E."/>
            <person name="Doricent M."/>
            <person name="Dorje P."/>
            <person name="Dorjee K."/>
            <person name="Dupes A."/>
            <person name="Elong R."/>
            <person name="Falk J."/>
            <person name="Farina A."/>
            <person name="Faro S."/>
            <person name="Ferguson D."/>
            <person name="Fisher S."/>
            <person name="Foley C.D."/>
            <person name="Franke A."/>
            <person name="Friedrich D."/>
            <person name="Gadbois L."/>
            <person name="Gearin G."/>
            <person name="Gearin C.R."/>
            <person name="Giannoukos G."/>
            <person name="Goode T."/>
            <person name="Graham J."/>
            <person name="Grandbois E."/>
            <person name="Grewal S."/>
            <person name="Gyaltsen K."/>
            <person name="Hafez N."/>
            <person name="Hagos B."/>
            <person name="Hall J."/>
            <person name="Henson C."/>
            <person name="Hollinger A."/>
            <person name="Honan T."/>
            <person name="Huard M.D."/>
            <person name="Hughes L."/>
            <person name="Hurhula B."/>
            <person name="Husby M.E."/>
            <person name="Kamat A."/>
            <person name="Kanga B."/>
            <person name="Kashin S."/>
            <person name="Khazanovich D."/>
            <person name="Kisner P."/>
            <person name="Lance K."/>
            <person name="Lara M."/>
            <person name="Lee W."/>
            <person name="Lennon N."/>
            <person name="Letendre F."/>
            <person name="LeVine R."/>
            <person name="Lipovsky A."/>
            <person name="Liu X."/>
            <person name="Liu J."/>
            <person name="Liu S."/>
            <person name="Lokyitsang T."/>
            <person name="Lokyitsang Y."/>
            <person name="Lubonja R."/>
            <person name="Lui A."/>
            <person name="MacDonald P."/>
            <person name="Magnisalis V."/>
            <person name="Maru K."/>
            <person name="Matthews C."/>
            <person name="McCusker W."/>
            <person name="McDonough S."/>
            <person name="Mehta T."/>
            <person name="Meldrim J."/>
            <person name="Meneus L."/>
            <person name="Mihai O."/>
            <person name="Mihalev A."/>
            <person name="Mihova T."/>
            <person name="Mittelman R."/>
            <person name="Mlenga V."/>
            <person name="Montmayeur A."/>
            <person name="Mulrain L."/>
            <person name="Navidi A."/>
            <person name="Naylor J."/>
            <person name="Negash T."/>
            <person name="Nguyen T."/>
            <person name="Nguyen N."/>
            <person name="Nicol R."/>
            <person name="Norbu C."/>
            <person name="Norbu N."/>
            <person name="Novod N."/>
            <person name="O'Neill B."/>
            <person name="Osman S."/>
            <person name="Markiewicz E."/>
            <person name="Oyono O.L."/>
            <person name="Patti C."/>
            <person name="Phunkhang P."/>
            <person name="Pierre F."/>
            <person name="Priest M."/>
            <person name="Raghuraman S."/>
            <person name="Rege F."/>
            <person name="Reyes R."/>
            <person name="Rise C."/>
            <person name="Rogov P."/>
            <person name="Ross K."/>
            <person name="Ryan E."/>
            <person name="Settipalli S."/>
            <person name="Shea T."/>
            <person name="Sherpa N."/>
            <person name="Shi L."/>
            <person name="Shih D."/>
            <person name="Sparrow T."/>
            <person name="Spaulding J."/>
            <person name="Stalker J."/>
            <person name="Stange-Thomann N."/>
            <person name="Stavropoulos S."/>
            <person name="Stone C."/>
            <person name="Strader C."/>
            <person name="Tesfaye S."/>
            <person name="Thomson T."/>
            <person name="Thoulutsang Y."/>
            <person name="Thoulutsang D."/>
            <person name="Topham K."/>
            <person name="Topping I."/>
            <person name="Tsamla T."/>
            <person name="Vassiliev H."/>
            <person name="Vo A."/>
            <person name="Wangchuk T."/>
            <person name="Wangdi T."/>
            <person name="Weiand M."/>
            <person name="Wilkinson J."/>
            <person name="Wilson A."/>
            <person name="Yadav S."/>
            <person name="Young G."/>
            <person name="Yu Q."/>
            <person name="Zembek L."/>
            <person name="Zhong D."/>
            <person name="Zimmer A."/>
            <person name="Zwirko Z."/>
            <person name="Jaffe D.B."/>
            <person name="Alvarez P."/>
            <person name="Brockman W."/>
            <person name="Butler J."/>
            <person name="Chin C."/>
            <person name="Gnerre S."/>
            <person name="Grabherr M."/>
            <person name="Kleber M."/>
            <person name="Mauceli E."/>
            <person name="MacCallum I."/>
        </authorList>
    </citation>
    <scope>NUCLEOTIDE SEQUENCE [LARGE SCALE GENOMIC DNA]</scope>
    <source>
        <strain evidence="2">Tucson 15287-2541.00</strain>
    </source>
</reference>